<dbReference type="EMBL" id="HBFM01022680">
    <property type="protein sequence ID" value="CAD8780214.1"/>
    <property type="molecule type" value="Transcribed_RNA"/>
</dbReference>
<feature type="compositionally biased region" description="Basic and acidic residues" evidence="1">
    <location>
        <begin position="277"/>
        <end position="310"/>
    </location>
</feature>
<feature type="region of interest" description="Disordered" evidence="1">
    <location>
        <begin position="246"/>
        <end position="310"/>
    </location>
</feature>
<feature type="region of interest" description="Disordered" evidence="1">
    <location>
        <begin position="196"/>
        <end position="217"/>
    </location>
</feature>
<proteinExistence type="predicted"/>
<name>A0A7S0YK07_9CHLO</name>
<feature type="compositionally biased region" description="Polar residues" evidence="1">
    <location>
        <begin position="246"/>
        <end position="273"/>
    </location>
</feature>
<gene>
    <name evidence="2" type="ORF">PPAR00522_LOCUS14745</name>
</gene>
<protein>
    <submittedName>
        <fullName evidence="2">Uncharacterized protein</fullName>
    </submittedName>
</protein>
<reference evidence="2" key="1">
    <citation type="submission" date="2021-01" db="EMBL/GenBank/DDBJ databases">
        <authorList>
            <person name="Corre E."/>
            <person name="Pelletier E."/>
            <person name="Niang G."/>
            <person name="Scheremetjew M."/>
            <person name="Finn R."/>
            <person name="Kale V."/>
            <person name="Holt S."/>
            <person name="Cochrane G."/>
            <person name="Meng A."/>
            <person name="Brown T."/>
            <person name="Cohen L."/>
        </authorList>
    </citation>
    <scope>NUCLEOTIDE SEQUENCE</scope>
    <source>
        <strain evidence="2">SAG 63-3</strain>
    </source>
</reference>
<evidence type="ECO:0000256" key="1">
    <source>
        <dbReference type="SAM" id="MobiDB-lite"/>
    </source>
</evidence>
<feature type="compositionally biased region" description="Polar residues" evidence="1">
    <location>
        <begin position="197"/>
        <end position="210"/>
    </location>
</feature>
<sequence>MGNLATKAAKEGRKLKPYKINEIDELNKIAEREQTRLRDVASLQDINEKDEDLGQLLNKLGGSIHEKKVSISQSKNEENIPSDQAMLKKRLINLKANDETGRVQVSVIKEALEQRTINEIKVKPVDYTYLKYAYGVDPDKLETLAKYACLPVIARVNTVTHEYAFARMPLWYRGETSGQRYLSEPPKPQVSIDIKSQVISSDSPKATPSISDIDEVPETNDATKKNIDLVTAKAFAKKILSANVASPSISASQTSQESQNKSSEGPRSFQQMFGSKEMVEQGKRGGSRLSDKMNSRLKDALEKGEANRHK</sequence>
<dbReference type="AlphaFoldDB" id="A0A7S0YK07"/>
<evidence type="ECO:0000313" key="2">
    <source>
        <dbReference type="EMBL" id="CAD8780214.1"/>
    </source>
</evidence>
<accession>A0A7S0YK07</accession>
<organism evidence="2">
    <name type="scientific">Polytomella parva</name>
    <dbReference type="NCBI Taxonomy" id="51329"/>
    <lineage>
        <taxon>Eukaryota</taxon>
        <taxon>Viridiplantae</taxon>
        <taxon>Chlorophyta</taxon>
        <taxon>core chlorophytes</taxon>
        <taxon>Chlorophyceae</taxon>
        <taxon>CS clade</taxon>
        <taxon>Chlamydomonadales</taxon>
        <taxon>Chlamydomonadaceae</taxon>
        <taxon>Polytomella</taxon>
    </lineage>
</organism>